<reference evidence="2" key="2">
    <citation type="submission" date="2014-03" db="EMBL/GenBank/DDBJ databases">
        <title>The Genome Annotation of Fusarium oxysporum PHW808.</title>
        <authorList>
            <consortium name="The Broad Institute Genomics Platform"/>
            <person name="Ma L.-J."/>
            <person name="Corby-Kistler H."/>
            <person name="Broz K."/>
            <person name="Gale L.R."/>
            <person name="Jonkers W."/>
            <person name="O'Donnell K."/>
            <person name="Ploetz R."/>
            <person name="Steinberg C."/>
            <person name="Schwartz D.C."/>
            <person name="VanEtten H."/>
            <person name="Zhou S."/>
            <person name="Young S.K."/>
            <person name="Zeng Q."/>
            <person name="Gargeya S."/>
            <person name="Fitzgerald M."/>
            <person name="Abouelleil A."/>
            <person name="Alvarado L."/>
            <person name="Chapman S.B."/>
            <person name="Gainer-Dewar J."/>
            <person name="Goldberg J."/>
            <person name="Griggs A."/>
            <person name="Gujja S."/>
            <person name="Hansen M."/>
            <person name="Howarth C."/>
            <person name="Imamovic A."/>
            <person name="Ireland A."/>
            <person name="Larimer J."/>
            <person name="McCowan C."/>
            <person name="Murphy C."/>
            <person name="Pearson M."/>
            <person name="Poon T.W."/>
            <person name="Priest M."/>
            <person name="Roberts A."/>
            <person name="Saif S."/>
            <person name="Shea T."/>
            <person name="Sykes S."/>
            <person name="Wortman J."/>
            <person name="Nusbaum C."/>
            <person name="Birren B."/>
        </authorList>
    </citation>
    <scope>NUCLEOTIDE SEQUENCE</scope>
    <source>
        <strain evidence="2">54008</strain>
    </source>
</reference>
<dbReference type="OrthoDB" id="5106623at2759"/>
<dbReference type="HOGENOM" id="CLU_1525221_0_0_1"/>
<accession>X0HRU8</accession>
<proteinExistence type="predicted"/>
<feature type="compositionally biased region" description="Acidic residues" evidence="1">
    <location>
        <begin position="74"/>
        <end position="96"/>
    </location>
</feature>
<dbReference type="Proteomes" id="UP000030676">
    <property type="component" value="Unassembled WGS sequence"/>
</dbReference>
<dbReference type="EMBL" id="KK034588">
    <property type="protein sequence ID" value="EXL63904.1"/>
    <property type="molecule type" value="Genomic_DNA"/>
</dbReference>
<reference evidence="2" key="1">
    <citation type="submission" date="2011-11" db="EMBL/GenBank/DDBJ databases">
        <title>The Genome Sequence of Fusarium oxysporum PHW808.</title>
        <authorList>
            <consortium name="The Broad Institute Genome Sequencing Platform"/>
            <person name="Ma L.-J."/>
            <person name="Gale L.R."/>
            <person name="Schwartz D.C."/>
            <person name="Zhou S."/>
            <person name="Corby-Kistler H."/>
            <person name="Young S.K."/>
            <person name="Zeng Q."/>
            <person name="Gargeya S."/>
            <person name="Fitzgerald M."/>
            <person name="Haas B."/>
            <person name="Abouelleil A."/>
            <person name="Alvarado L."/>
            <person name="Arachchi H.M."/>
            <person name="Berlin A."/>
            <person name="Brown A."/>
            <person name="Chapman S.B."/>
            <person name="Chen Z."/>
            <person name="Dunbar C."/>
            <person name="Freedman E."/>
            <person name="Gearin G."/>
            <person name="Goldberg J."/>
            <person name="Griggs A."/>
            <person name="Gujja S."/>
            <person name="Heiman D."/>
            <person name="Howarth C."/>
            <person name="Larson L."/>
            <person name="Lui A."/>
            <person name="MacDonald P.J.P."/>
            <person name="Montmayeur A."/>
            <person name="Murphy C."/>
            <person name="Neiman D."/>
            <person name="Pearson M."/>
            <person name="Priest M."/>
            <person name="Roberts A."/>
            <person name="Saif S."/>
            <person name="Shea T."/>
            <person name="Shenoy N."/>
            <person name="Sisk P."/>
            <person name="Stolte C."/>
            <person name="Sykes S."/>
            <person name="Wortman J."/>
            <person name="Nusbaum C."/>
            <person name="Birren B."/>
        </authorList>
    </citation>
    <scope>NUCLEOTIDE SEQUENCE [LARGE SCALE GENOMIC DNA]</scope>
    <source>
        <strain evidence="2">54008</strain>
    </source>
</reference>
<gene>
    <name evidence="2" type="ORF">FOPG_19824</name>
</gene>
<protein>
    <submittedName>
        <fullName evidence="2">Uncharacterized protein</fullName>
    </submittedName>
</protein>
<evidence type="ECO:0000256" key="1">
    <source>
        <dbReference type="SAM" id="MobiDB-lite"/>
    </source>
</evidence>
<sequence>MILRIYRLPHDKRLQVTGLALNRKQLQFLNAIWNHGAFTDWAALEELAGRYKHSAGYAQAAVAGRGDCSQSANGEEEEEEESEEDDMRKEEEEDNAEDHSEEGVGGAHQQEEDRGFTTWLKDLGEITDDDEYDTEVEAGAAPGSPEELVELLFGLTLALATQPVVNGQPQTTVLVG</sequence>
<name>X0HRU8_FUSOX</name>
<dbReference type="AlphaFoldDB" id="X0HRU8"/>
<feature type="region of interest" description="Disordered" evidence="1">
    <location>
        <begin position="65"/>
        <end position="120"/>
    </location>
</feature>
<organism evidence="2">
    <name type="scientific">Fusarium oxysporum f. sp. conglutinans race 2 54008</name>
    <dbReference type="NCBI Taxonomy" id="1089457"/>
    <lineage>
        <taxon>Eukaryota</taxon>
        <taxon>Fungi</taxon>
        <taxon>Dikarya</taxon>
        <taxon>Ascomycota</taxon>
        <taxon>Pezizomycotina</taxon>
        <taxon>Sordariomycetes</taxon>
        <taxon>Hypocreomycetidae</taxon>
        <taxon>Hypocreales</taxon>
        <taxon>Nectriaceae</taxon>
        <taxon>Fusarium</taxon>
        <taxon>Fusarium oxysporum species complex</taxon>
    </lineage>
</organism>
<evidence type="ECO:0000313" key="2">
    <source>
        <dbReference type="EMBL" id="EXL63904.1"/>
    </source>
</evidence>